<keyword evidence="1" id="KW-0175">Coiled coil</keyword>
<dbReference type="AlphaFoldDB" id="A0A6C0F358"/>
<feature type="coiled-coil region" evidence="1">
    <location>
        <begin position="129"/>
        <end position="156"/>
    </location>
</feature>
<reference evidence="2" key="1">
    <citation type="journal article" date="2020" name="Nature">
        <title>Giant virus diversity and host interactions through global metagenomics.</title>
        <authorList>
            <person name="Schulz F."/>
            <person name="Roux S."/>
            <person name="Paez-Espino D."/>
            <person name="Jungbluth S."/>
            <person name="Walsh D.A."/>
            <person name="Denef V.J."/>
            <person name="McMahon K.D."/>
            <person name="Konstantinidis K.T."/>
            <person name="Eloe-Fadrosh E.A."/>
            <person name="Kyrpides N.C."/>
            <person name="Woyke T."/>
        </authorList>
    </citation>
    <scope>NUCLEOTIDE SEQUENCE</scope>
    <source>
        <strain evidence="2">GVMAG-M-3300009180-1</strain>
    </source>
</reference>
<dbReference type="EMBL" id="MN739011">
    <property type="protein sequence ID" value="QHT34979.1"/>
    <property type="molecule type" value="Genomic_DNA"/>
</dbReference>
<accession>A0A6C0F358</accession>
<evidence type="ECO:0000313" key="2">
    <source>
        <dbReference type="EMBL" id="QHT34979.1"/>
    </source>
</evidence>
<sequence>MSLESNTINNNNNMSTSSFSFYVPRMLSEYDETRVRGCVSSVLCIGEVIRVDFVPIEGEPRFQKAFIHMGTIYGGHQSTDHIMNEVFNNDKGVRVYPSQFGSSEYWILLKNKKPVSETKLNIHQIAENANILQSVVEAQAQEIKALREELAKLVMKEMGYEAV</sequence>
<proteinExistence type="predicted"/>
<name>A0A6C0F358_9ZZZZ</name>
<evidence type="ECO:0000256" key="1">
    <source>
        <dbReference type="SAM" id="Coils"/>
    </source>
</evidence>
<organism evidence="2">
    <name type="scientific">viral metagenome</name>
    <dbReference type="NCBI Taxonomy" id="1070528"/>
    <lineage>
        <taxon>unclassified sequences</taxon>
        <taxon>metagenomes</taxon>
        <taxon>organismal metagenomes</taxon>
    </lineage>
</organism>
<protein>
    <submittedName>
        <fullName evidence="2">Uncharacterized protein</fullName>
    </submittedName>
</protein>